<dbReference type="SUPFAM" id="SSF53223">
    <property type="entry name" value="Aminoacid dehydrogenase-like, N-terminal domain"/>
    <property type="match status" value="1"/>
</dbReference>
<gene>
    <name evidence="11" type="ORF">A2125_00045</name>
</gene>
<dbReference type="Gene3D" id="3.40.50.10860">
    <property type="entry name" value="Leucine Dehydrogenase, chain A, domain 1"/>
    <property type="match status" value="1"/>
</dbReference>
<keyword evidence="3" id="KW-0658">Purine biosynthesis</keyword>
<comment type="pathway">
    <text evidence="1">One-carbon metabolism; tetrahydrofolate interconversion.</text>
</comment>
<keyword evidence="2" id="KW-0554">One-carbon metabolism</keyword>
<evidence type="ECO:0000256" key="6">
    <source>
        <dbReference type="ARBA" id="ARBA00023002"/>
    </source>
</evidence>
<keyword evidence="5" id="KW-0521">NADP</keyword>
<evidence type="ECO:0000259" key="10">
    <source>
        <dbReference type="Pfam" id="PF02882"/>
    </source>
</evidence>
<accession>A0A1F7WS64</accession>
<keyword evidence="7" id="KW-0028">Amino-acid biosynthesis</keyword>
<dbReference type="SUPFAM" id="SSF51735">
    <property type="entry name" value="NAD(P)-binding Rossmann-fold domains"/>
    <property type="match status" value="1"/>
</dbReference>
<evidence type="ECO:0000256" key="1">
    <source>
        <dbReference type="ARBA" id="ARBA00004777"/>
    </source>
</evidence>
<dbReference type="PANTHER" id="PTHR48099">
    <property type="entry name" value="C-1-TETRAHYDROFOLATE SYNTHASE, CYTOPLASMIC-RELATED"/>
    <property type="match status" value="1"/>
</dbReference>
<evidence type="ECO:0000313" key="11">
    <source>
        <dbReference type="EMBL" id="OGM05663.1"/>
    </source>
</evidence>
<dbReference type="AlphaFoldDB" id="A0A1F7WS64"/>
<evidence type="ECO:0000256" key="2">
    <source>
        <dbReference type="ARBA" id="ARBA00022563"/>
    </source>
</evidence>
<keyword evidence="4" id="KW-0378">Hydrolase</keyword>
<comment type="caution">
    <text evidence="11">The sequence shown here is derived from an EMBL/GenBank/DDBJ whole genome shotgun (WGS) entry which is preliminary data.</text>
</comment>
<evidence type="ECO:0000256" key="8">
    <source>
        <dbReference type="ARBA" id="ARBA00023268"/>
    </source>
</evidence>
<proteinExistence type="predicted"/>
<evidence type="ECO:0008006" key="13">
    <source>
        <dbReference type="Google" id="ProtNLM"/>
    </source>
</evidence>
<evidence type="ECO:0000313" key="12">
    <source>
        <dbReference type="Proteomes" id="UP000178812"/>
    </source>
</evidence>
<name>A0A1F7WS64_9BACT</name>
<keyword evidence="6" id="KW-0560">Oxidoreductase</keyword>
<evidence type="ECO:0000256" key="5">
    <source>
        <dbReference type="ARBA" id="ARBA00022857"/>
    </source>
</evidence>
<dbReference type="InterPro" id="IPR020631">
    <property type="entry name" value="THF_DH/CycHdrlase_NAD-bd_dom"/>
</dbReference>
<evidence type="ECO:0000256" key="4">
    <source>
        <dbReference type="ARBA" id="ARBA00022801"/>
    </source>
</evidence>
<dbReference type="GO" id="GO:0009086">
    <property type="term" value="P:methionine biosynthetic process"/>
    <property type="evidence" value="ECO:0007669"/>
    <property type="project" value="UniProtKB-KW"/>
</dbReference>
<dbReference type="InterPro" id="IPR020630">
    <property type="entry name" value="THF_DH/CycHdrlase_cat_dom"/>
</dbReference>
<keyword evidence="8" id="KW-0511">Multifunctional enzyme</keyword>
<feature type="domain" description="Tetrahydrofolate dehydrogenase/cyclohydrolase catalytic" evidence="9">
    <location>
        <begin position="7"/>
        <end position="122"/>
    </location>
</feature>
<evidence type="ECO:0000259" key="9">
    <source>
        <dbReference type="Pfam" id="PF00763"/>
    </source>
</evidence>
<dbReference type="EMBL" id="MGFM01000028">
    <property type="protein sequence ID" value="OGM05663.1"/>
    <property type="molecule type" value="Genomic_DNA"/>
</dbReference>
<dbReference type="Gene3D" id="3.40.50.720">
    <property type="entry name" value="NAD(P)-binding Rossmann-like Domain"/>
    <property type="match status" value="1"/>
</dbReference>
<organism evidence="11 12">
    <name type="scientific">Candidatus Woesebacteria bacterium GWB1_43_5</name>
    <dbReference type="NCBI Taxonomy" id="1802474"/>
    <lineage>
        <taxon>Bacteria</taxon>
        <taxon>Candidatus Woeseibacteriota</taxon>
    </lineage>
</organism>
<dbReference type="GO" id="GO:0004488">
    <property type="term" value="F:methylenetetrahydrofolate dehydrogenase (NADP+) activity"/>
    <property type="evidence" value="ECO:0007669"/>
    <property type="project" value="InterPro"/>
</dbReference>
<feature type="domain" description="Tetrahydrofolate dehydrogenase/cyclohydrolase NAD(P)-binding" evidence="10">
    <location>
        <begin position="150"/>
        <end position="267"/>
    </location>
</feature>
<dbReference type="InterPro" id="IPR000672">
    <property type="entry name" value="THF_DH/CycHdrlase"/>
</dbReference>
<protein>
    <recommendedName>
        <fullName evidence="13">Methenyltetrahydrofolate cyclohydrolase</fullName>
    </recommendedName>
</protein>
<evidence type="ECO:0000256" key="7">
    <source>
        <dbReference type="ARBA" id="ARBA00023167"/>
    </source>
</evidence>
<sequence length="271" mass="29959">MKTIIFKGREFAKRKELLLVGKVKKLKKRGILPKLATILASDDEASRLYVDLKKKAAARVGVEVESYYFGNKKQKRHLIGLISVLNMDSQIHGIMIQLPLRTELKKYTREILEAIAPEKDVDGLREESAYMPACVRAIIYVIDEAKKKTRYKKSNEETIVAVYGSAGAVGMQLVRNLKKLGYKIIAVDKIYRRISKKFLEADILIGATGHPANIKGSMVKDGAIVIDIGSPEGDVLFDEVVKKASFITPVPGGVGPVTVVGLLENLLLILV</sequence>
<dbReference type="InterPro" id="IPR046346">
    <property type="entry name" value="Aminoacid_DH-like_N_sf"/>
</dbReference>
<dbReference type="GO" id="GO:0004477">
    <property type="term" value="F:methenyltetrahydrofolate cyclohydrolase activity"/>
    <property type="evidence" value="ECO:0007669"/>
    <property type="project" value="TreeGrafter"/>
</dbReference>
<dbReference type="GO" id="GO:0035999">
    <property type="term" value="P:tetrahydrofolate interconversion"/>
    <property type="evidence" value="ECO:0007669"/>
    <property type="project" value="TreeGrafter"/>
</dbReference>
<keyword evidence="7" id="KW-0486">Methionine biosynthesis</keyword>
<dbReference type="GO" id="GO:0005829">
    <property type="term" value="C:cytosol"/>
    <property type="evidence" value="ECO:0007669"/>
    <property type="project" value="TreeGrafter"/>
</dbReference>
<dbReference type="InterPro" id="IPR036291">
    <property type="entry name" value="NAD(P)-bd_dom_sf"/>
</dbReference>
<reference evidence="11 12" key="1">
    <citation type="journal article" date="2016" name="Nat. Commun.">
        <title>Thousands of microbial genomes shed light on interconnected biogeochemical processes in an aquifer system.</title>
        <authorList>
            <person name="Anantharaman K."/>
            <person name="Brown C.T."/>
            <person name="Hug L.A."/>
            <person name="Sharon I."/>
            <person name="Castelle C.J."/>
            <person name="Probst A.J."/>
            <person name="Thomas B.C."/>
            <person name="Singh A."/>
            <person name="Wilkins M.J."/>
            <person name="Karaoz U."/>
            <person name="Brodie E.L."/>
            <person name="Williams K.H."/>
            <person name="Hubbard S.S."/>
            <person name="Banfield J.F."/>
        </authorList>
    </citation>
    <scope>NUCLEOTIDE SEQUENCE [LARGE SCALE GENOMIC DNA]</scope>
</reference>
<dbReference type="GO" id="GO:0006164">
    <property type="term" value="P:purine nucleotide biosynthetic process"/>
    <property type="evidence" value="ECO:0007669"/>
    <property type="project" value="UniProtKB-KW"/>
</dbReference>
<dbReference type="Pfam" id="PF00763">
    <property type="entry name" value="THF_DHG_CYH"/>
    <property type="match status" value="1"/>
</dbReference>
<dbReference type="PRINTS" id="PR00085">
    <property type="entry name" value="THFDHDRGNASE"/>
</dbReference>
<dbReference type="Pfam" id="PF02882">
    <property type="entry name" value="THF_DHG_CYH_C"/>
    <property type="match status" value="1"/>
</dbReference>
<dbReference type="Proteomes" id="UP000178812">
    <property type="component" value="Unassembled WGS sequence"/>
</dbReference>
<dbReference type="PANTHER" id="PTHR48099:SF5">
    <property type="entry name" value="C-1-TETRAHYDROFOLATE SYNTHASE, CYTOPLASMIC"/>
    <property type="match status" value="1"/>
</dbReference>
<evidence type="ECO:0000256" key="3">
    <source>
        <dbReference type="ARBA" id="ARBA00022755"/>
    </source>
</evidence>